<sequence length="154" mass="16921">MGVGGGQCVEPPGPPPRTQTCCYCFRGPVRCQDKQGTCLSPAALLIRSHPSPLQGSHILVHPFQGIQKKVRYWGKSFRAINGFRAFSLVQGLGVWTLEHSGSSPVGFPTKMGLDWKGTDEPRVHEPQSSGPALKDESELEHWIQYPLIFGEVLI</sequence>
<organism evidence="1 2">
    <name type="scientific">Chelonia mydas</name>
    <name type="common">Green sea-turtle</name>
    <name type="synonym">Chelonia agassizi</name>
    <dbReference type="NCBI Taxonomy" id="8469"/>
    <lineage>
        <taxon>Eukaryota</taxon>
        <taxon>Metazoa</taxon>
        <taxon>Chordata</taxon>
        <taxon>Craniata</taxon>
        <taxon>Vertebrata</taxon>
        <taxon>Euteleostomi</taxon>
        <taxon>Archelosauria</taxon>
        <taxon>Testudinata</taxon>
        <taxon>Testudines</taxon>
        <taxon>Cryptodira</taxon>
        <taxon>Durocryptodira</taxon>
        <taxon>Americhelydia</taxon>
        <taxon>Chelonioidea</taxon>
        <taxon>Cheloniidae</taxon>
        <taxon>Chelonia</taxon>
    </lineage>
</organism>
<reference evidence="2" key="1">
    <citation type="journal article" date="2013" name="Nat. Genet.">
        <title>The draft genomes of soft-shell turtle and green sea turtle yield insights into the development and evolution of the turtle-specific body plan.</title>
        <authorList>
            <person name="Wang Z."/>
            <person name="Pascual-Anaya J."/>
            <person name="Zadissa A."/>
            <person name="Li W."/>
            <person name="Niimura Y."/>
            <person name="Huang Z."/>
            <person name="Li C."/>
            <person name="White S."/>
            <person name="Xiong Z."/>
            <person name="Fang D."/>
            <person name="Wang B."/>
            <person name="Ming Y."/>
            <person name="Chen Y."/>
            <person name="Zheng Y."/>
            <person name="Kuraku S."/>
            <person name="Pignatelli M."/>
            <person name="Herrero J."/>
            <person name="Beal K."/>
            <person name="Nozawa M."/>
            <person name="Li Q."/>
            <person name="Wang J."/>
            <person name="Zhang H."/>
            <person name="Yu L."/>
            <person name="Shigenobu S."/>
            <person name="Wang J."/>
            <person name="Liu J."/>
            <person name="Flicek P."/>
            <person name="Searle S."/>
            <person name="Wang J."/>
            <person name="Kuratani S."/>
            <person name="Yin Y."/>
            <person name="Aken B."/>
            <person name="Zhang G."/>
            <person name="Irie N."/>
        </authorList>
    </citation>
    <scope>NUCLEOTIDE SEQUENCE [LARGE SCALE GENOMIC DNA]</scope>
</reference>
<dbReference type="AlphaFoldDB" id="M7AZY4"/>
<evidence type="ECO:0000313" key="2">
    <source>
        <dbReference type="Proteomes" id="UP000031443"/>
    </source>
</evidence>
<name>M7AZY4_CHEMY</name>
<dbReference type="EMBL" id="KB546685">
    <property type="protein sequence ID" value="EMP31146.1"/>
    <property type="molecule type" value="Genomic_DNA"/>
</dbReference>
<dbReference type="Proteomes" id="UP000031443">
    <property type="component" value="Unassembled WGS sequence"/>
</dbReference>
<gene>
    <name evidence="1" type="ORF">UY3_11730</name>
</gene>
<protein>
    <submittedName>
        <fullName evidence="1">Uncharacterized protein</fullName>
    </submittedName>
</protein>
<proteinExistence type="predicted"/>
<evidence type="ECO:0000313" key="1">
    <source>
        <dbReference type="EMBL" id="EMP31146.1"/>
    </source>
</evidence>
<keyword evidence="2" id="KW-1185">Reference proteome</keyword>
<accession>M7AZY4</accession>